<dbReference type="KEGG" id="tje:TJEJU_4053"/>
<dbReference type="AlphaFoldDB" id="A0A238UEP4"/>
<gene>
    <name evidence="2" type="ORF">TJEJU_4053</name>
</gene>
<evidence type="ECO:0000256" key="1">
    <source>
        <dbReference type="SAM" id="SignalP"/>
    </source>
</evidence>
<dbReference type="OrthoDB" id="978343at2"/>
<sequence>MKKRNLILVFLIALSFYSCSKDDENITQQINEELQLTIEFADGPHKGKYTFKEIENKFDSDIGGDVFDGNSSFEFRNITTENNFVLNNFRRTLKGFVDTGKIESVEFTNGCGSLFFRDENNNFSYKEIRANFTGCSTTEVLEVSSWQKDLAYEKRKIKAEFDEDIVMKVINDDDSILEINTTIKVSFVAEQKRLI</sequence>
<accession>A0A238UEP4</accession>
<evidence type="ECO:0000313" key="2">
    <source>
        <dbReference type="EMBL" id="SNR17677.1"/>
    </source>
</evidence>
<reference evidence="2 3" key="1">
    <citation type="submission" date="2017-07" db="EMBL/GenBank/DDBJ databases">
        <authorList>
            <person name="Sun Z.S."/>
            <person name="Albrecht U."/>
            <person name="Echele G."/>
            <person name="Lee C.C."/>
        </authorList>
    </citation>
    <scope>NUCLEOTIDE SEQUENCE [LARGE SCALE GENOMIC DNA]</scope>
    <source>
        <strain evidence="3">type strain: KCTC 22618</strain>
    </source>
</reference>
<feature type="chain" id="PRO_5013257862" evidence="1">
    <location>
        <begin position="21"/>
        <end position="195"/>
    </location>
</feature>
<feature type="signal peptide" evidence="1">
    <location>
        <begin position="1"/>
        <end position="20"/>
    </location>
</feature>
<evidence type="ECO:0000313" key="3">
    <source>
        <dbReference type="Proteomes" id="UP000215214"/>
    </source>
</evidence>
<name>A0A238UEP4_9FLAO</name>
<protein>
    <submittedName>
        <fullName evidence="2">Probable lipoprotein</fullName>
    </submittedName>
</protein>
<dbReference type="RefSeq" id="WP_095074865.1">
    <property type="nucleotide sequence ID" value="NZ_LT899436.1"/>
</dbReference>
<dbReference type="PROSITE" id="PS51257">
    <property type="entry name" value="PROKAR_LIPOPROTEIN"/>
    <property type="match status" value="1"/>
</dbReference>
<proteinExistence type="predicted"/>
<organism evidence="2 3">
    <name type="scientific">Tenacibaculum jejuense</name>
    <dbReference type="NCBI Taxonomy" id="584609"/>
    <lineage>
        <taxon>Bacteria</taxon>
        <taxon>Pseudomonadati</taxon>
        <taxon>Bacteroidota</taxon>
        <taxon>Flavobacteriia</taxon>
        <taxon>Flavobacteriales</taxon>
        <taxon>Flavobacteriaceae</taxon>
        <taxon>Tenacibaculum</taxon>
    </lineage>
</organism>
<dbReference type="Proteomes" id="UP000215214">
    <property type="component" value="Chromosome TJEJU"/>
</dbReference>
<keyword evidence="1" id="KW-0732">Signal</keyword>
<keyword evidence="3" id="KW-1185">Reference proteome</keyword>
<dbReference type="EMBL" id="LT899436">
    <property type="protein sequence ID" value="SNR17677.1"/>
    <property type="molecule type" value="Genomic_DNA"/>
</dbReference>
<keyword evidence="2" id="KW-0449">Lipoprotein</keyword>